<proteinExistence type="predicted"/>
<evidence type="ECO:0000259" key="2">
    <source>
        <dbReference type="Pfam" id="PF20467"/>
    </source>
</evidence>
<feature type="domain" description="MmeI-like target recognition" evidence="1">
    <location>
        <begin position="2"/>
        <end position="56"/>
    </location>
</feature>
<protein>
    <submittedName>
        <fullName evidence="3">Uncharacterized protein</fullName>
    </submittedName>
</protein>
<reference evidence="3 4" key="1">
    <citation type="submission" date="2022-04" db="EMBL/GenBank/DDBJ databases">
        <title>Human microbiome associated bacterial genomes.</title>
        <authorList>
            <person name="Sandstrom S."/>
            <person name="Salamzade R."/>
            <person name="Kalan L.R."/>
        </authorList>
    </citation>
    <scope>NUCLEOTIDE SEQUENCE [LARGE SCALE GENOMIC DNA]</scope>
    <source>
        <strain evidence="4">p3-SID767</strain>
    </source>
</reference>
<dbReference type="InterPro" id="IPR046818">
    <property type="entry name" value="MmeI_C"/>
</dbReference>
<dbReference type="EMBL" id="JALXMO010000007">
    <property type="protein sequence ID" value="MCT1606651.1"/>
    <property type="molecule type" value="Genomic_DNA"/>
</dbReference>
<dbReference type="Proteomes" id="UP001205046">
    <property type="component" value="Unassembled WGS sequence"/>
</dbReference>
<evidence type="ECO:0000259" key="1">
    <source>
        <dbReference type="Pfam" id="PF20466"/>
    </source>
</evidence>
<keyword evidence="4" id="KW-1185">Reference proteome</keyword>
<accession>A0ABT2HPM9</accession>
<evidence type="ECO:0000313" key="4">
    <source>
        <dbReference type="Proteomes" id="UP001205046"/>
    </source>
</evidence>
<comment type="caution">
    <text evidence="3">The sequence shown here is derived from an EMBL/GenBank/DDBJ whole genome shotgun (WGS) entry which is preliminary data.</text>
</comment>
<dbReference type="InterPro" id="IPR046820">
    <property type="entry name" value="MmeI_TRD"/>
</dbReference>
<feature type="domain" description="MmeI-like C-terminal" evidence="2">
    <location>
        <begin position="58"/>
        <end position="136"/>
    </location>
</feature>
<organism evidence="3 4">
    <name type="scientific">Nesterenkonia massiliensis</name>
    <dbReference type="NCBI Taxonomy" id="1232429"/>
    <lineage>
        <taxon>Bacteria</taxon>
        <taxon>Bacillati</taxon>
        <taxon>Actinomycetota</taxon>
        <taxon>Actinomycetes</taxon>
        <taxon>Micrococcales</taxon>
        <taxon>Micrococcaceae</taxon>
        <taxon>Nesterenkonia</taxon>
    </lineage>
</organism>
<name>A0ABT2HPM9_9MICC</name>
<evidence type="ECO:0000313" key="3">
    <source>
        <dbReference type="EMBL" id="MCT1606651.1"/>
    </source>
</evidence>
<gene>
    <name evidence="3" type="ORF">M3B43_04775</name>
</gene>
<dbReference type="Pfam" id="PF20467">
    <property type="entry name" value="MmeI_C"/>
    <property type="match status" value="1"/>
</dbReference>
<dbReference type="Pfam" id="PF20466">
    <property type="entry name" value="MmeI_TRD"/>
    <property type="match status" value="1"/>
</dbReference>
<sequence>MIAGDANFTIADPEGFNFAIMSSSMFITWQKTVGGRIKSDLRFGSTLSWYTVPLPEVSDDLREKIIAAGKGILATREKHPERSLADHYNPLVMDPALIKAHDRLDALVDRAFGSERTCRSEKERQEILFARYSEMTGEA</sequence>